<sequence>MALPPLWPTIPKARDREYRVEIIFTTYTKTPTPQTREIISPKGNKDFPNHKRNMLTHFECQYSSPTVANHPNEETSSDRTCSSSSRRQRDFEHNCSEVEPALAACQRPGLCHLSGMANFHGGCVLALQTISDLHERTHRRNALLWTLENEAPQEAYQQHISEKYIRDIYIFPRDPEAASRHLNPPSWTKRLNNSSHWHRNIGAVKFQKLYREYQKIEKQAARKSQDQTSDGKLQEQTSNRFAILDTPIGPTYTADAMTHGLEDDIVEKYVKHAKNYTNDCGREALASRICDVE</sequence>
<dbReference type="EMBL" id="FJOG01000019">
    <property type="protein sequence ID" value="CZR61781.1"/>
    <property type="molecule type" value="Genomic_DNA"/>
</dbReference>
<feature type="region of interest" description="Disordered" evidence="1">
    <location>
        <begin position="64"/>
        <end position="85"/>
    </location>
</feature>
<reference evidence="2 3" key="1">
    <citation type="submission" date="2016-03" db="EMBL/GenBank/DDBJ databases">
        <authorList>
            <person name="Ploux O."/>
        </authorList>
    </citation>
    <scope>NUCLEOTIDE SEQUENCE [LARGE SCALE GENOMIC DNA]</scope>
    <source>
        <strain evidence="2 3">UAMH 11012</strain>
    </source>
</reference>
<evidence type="ECO:0000313" key="2">
    <source>
        <dbReference type="EMBL" id="CZR61781.1"/>
    </source>
</evidence>
<evidence type="ECO:0000256" key="1">
    <source>
        <dbReference type="SAM" id="MobiDB-lite"/>
    </source>
</evidence>
<evidence type="ECO:0000313" key="3">
    <source>
        <dbReference type="Proteomes" id="UP000184330"/>
    </source>
</evidence>
<gene>
    <name evidence="2" type="ORF">PAC_11678</name>
</gene>
<accession>A0A1L7X9T1</accession>
<dbReference type="Proteomes" id="UP000184330">
    <property type="component" value="Unassembled WGS sequence"/>
</dbReference>
<dbReference type="AlphaFoldDB" id="A0A1L7X9T1"/>
<name>A0A1L7X9T1_9HELO</name>
<keyword evidence="3" id="KW-1185">Reference proteome</keyword>
<organism evidence="2 3">
    <name type="scientific">Phialocephala subalpina</name>
    <dbReference type="NCBI Taxonomy" id="576137"/>
    <lineage>
        <taxon>Eukaryota</taxon>
        <taxon>Fungi</taxon>
        <taxon>Dikarya</taxon>
        <taxon>Ascomycota</taxon>
        <taxon>Pezizomycotina</taxon>
        <taxon>Leotiomycetes</taxon>
        <taxon>Helotiales</taxon>
        <taxon>Mollisiaceae</taxon>
        <taxon>Phialocephala</taxon>
        <taxon>Phialocephala fortinii species complex</taxon>
    </lineage>
</organism>
<proteinExistence type="predicted"/>
<protein>
    <submittedName>
        <fullName evidence="2">Uncharacterized protein</fullName>
    </submittedName>
</protein>